<dbReference type="STRING" id="247633.GP2143_12956"/>
<protein>
    <recommendedName>
        <fullName evidence="3">N-acetyltransferase domain-containing protein</fullName>
    </recommendedName>
</protein>
<proteinExistence type="predicted"/>
<name>A0Y7R1_9GAMM</name>
<evidence type="ECO:0008006" key="3">
    <source>
        <dbReference type="Google" id="ProtNLM"/>
    </source>
</evidence>
<dbReference type="Proteomes" id="UP000004931">
    <property type="component" value="Unassembled WGS sequence"/>
</dbReference>
<comment type="caution">
    <text evidence="1">The sequence shown here is derived from an EMBL/GenBank/DDBJ whole genome shotgun (WGS) entry which is preliminary data.</text>
</comment>
<evidence type="ECO:0000313" key="1">
    <source>
        <dbReference type="EMBL" id="EAW32165.1"/>
    </source>
</evidence>
<accession>A0Y7R1</accession>
<dbReference type="AlphaFoldDB" id="A0Y7R1"/>
<sequence length="197" mass="22461">MIELTVAELSKIVAPLHIDVAVADGGHIDLLESDLNEADRYDLGRTWRNNWREELYATLGNSTSTFIFSSAHHRGFAVFGVNAVMPGCAQIWLLQSQSFSQDISRERGSDWPHQFVLMNRAVIDRCLLRYSLLFNFISGRQSKNIRWLKSCGFEFFSRRDISDDMLLFCQGNSTQQFAAEEKIWRGFLGETETIGLG</sequence>
<organism evidence="1 2">
    <name type="scientific">marine gamma proteobacterium HTCC2143</name>
    <dbReference type="NCBI Taxonomy" id="247633"/>
    <lineage>
        <taxon>Bacteria</taxon>
        <taxon>Pseudomonadati</taxon>
        <taxon>Pseudomonadota</taxon>
        <taxon>Gammaproteobacteria</taxon>
        <taxon>Cellvibrionales</taxon>
        <taxon>Spongiibacteraceae</taxon>
        <taxon>BD1-7 clade</taxon>
    </lineage>
</organism>
<dbReference type="EMBL" id="AAVT01000001">
    <property type="protein sequence ID" value="EAW32165.1"/>
    <property type="molecule type" value="Genomic_DNA"/>
</dbReference>
<gene>
    <name evidence="1" type="ORF">GP2143_12956</name>
</gene>
<evidence type="ECO:0000313" key="2">
    <source>
        <dbReference type="Proteomes" id="UP000004931"/>
    </source>
</evidence>
<keyword evidence="2" id="KW-1185">Reference proteome</keyword>
<reference evidence="1 2" key="1">
    <citation type="journal article" date="2010" name="J. Bacteriol.">
        <title>Genome sequence of the oligotrophic marine Gammaproteobacterium HTCC2143, isolated from the Oregon Coast.</title>
        <authorList>
            <person name="Oh H.M."/>
            <person name="Kang I."/>
            <person name="Ferriera S."/>
            <person name="Giovannoni S.J."/>
            <person name="Cho J.C."/>
        </authorList>
    </citation>
    <scope>NUCLEOTIDE SEQUENCE [LARGE SCALE GENOMIC DNA]</scope>
    <source>
        <strain evidence="1 2">HTCC2143</strain>
    </source>
</reference>